<dbReference type="Proteomes" id="UP000186868">
    <property type="component" value="Unassembled WGS sequence"/>
</dbReference>
<sequence>MTNFPNDPTDLLLDFESLPVETIFLEPDKIDRAIQLSSQIPNEVRQWQTYLNALALFGFEQWLSERAAELRVNSENCTVLQPQYANAIAAVCHLEVGEFKLCLLATGTLIDEAIAFPRAVIDLPEYAAHFYVLVEVREEHEQATIKSFIRHDQLVDRLQSTNLQAEPDWTYELPYAWFDRNRDRLLLYLRCLEPTTIPLPAIPTNRLASLSGIQAELEPLIPQLQSPNRSLWQVLTWEQGAALLSSPELLDWLYCLQTEAQPTSQLSQILQNLTQQVVNVGNVGLWLGGELDEFAQNLSWILLPPPALATASLRSLRDTVVESPAEEFGAIIAQLRSTGMEIPVQARGAYRDFSLAENLLRLYAVTWSIPIQSEWTLLLILGTRSGNELPQGLKLRVSELTNVLVEVEPNPGDTYLYTCVVGALNEQFLATLVLMDRETLTLPPFAFIREEPQ</sequence>
<proteinExistence type="predicted"/>
<dbReference type="InterPro" id="IPR014951">
    <property type="entry name" value="DUF1822"/>
</dbReference>
<evidence type="ECO:0000313" key="2">
    <source>
        <dbReference type="Proteomes" id="UP000186868"/>
    </source>
</evidence>
<evidence type="ECO:0000313" key="1">
    <source>
        <dbReference type="EMBL" id="OKH20219.1"/>
    </source>
</evidence>
<dbReference type="EMBL" id="MRCB01000033">
    <property type="protein sequence ID" value="OKH20219.1"/>
    <property type="molecule type" value="Genomic_DNA"/>
</dbReference>
<dbReference type="RefSeq" id="WP_073601207.1">
    <property type="nucleotide sequence ID" value="NZ_MRCB01000033.1"/>
</dbReference>
<keyword evidence="2" id="KW-1185">Reference proteome</keyword>
<evidence type="ECO:0008006" key="3">
    <source>
        <dbReference type="Google" id="ProtNLM"/>
    </source>
</evidence>
<dbReference type="Pfam" id="PF08852">
    <property type="entry name" value="DUF1822"/>
    <property type="match status" value="1"/>
</dbReference>
<reference evidence="1 2" key="1">
    <citation type="submission" date="2016-11" db="EMBL/GenBank/DDBJ databases">
        <title>Draft Genome Sequences of Nine Cyanobacterial Strains from Diverse Habitats.</title>
        <authorList>
            <person name="Zhu T."/>
            <person name="Hou S."/>
            <person name="Lu X."/>
            <person name="Hess W.R."/>
        </authorList>
    </citation>
    <scope>NUCLEOTIDE SEQUENCE [LARGE SCALE GENOMIC DNA]</scope>
    <source>
        <strain evidence="1 2">NIES-593</strain>
    </source>
</reference>
<protein>
    <recommendedName>
        <fullName evidence="3">DUF1822 domain-containing protein</fullName>
    </recommendedName>
</protein>
<gene>
    <name evidence="1" type="ORF">NIES593_19680</name>
</gene>
<name>A0A1U7H9F4_9CYAN</name>
<dbReference type="OrthoDB" id="467121at2"/>
<comment type="caution">
    <text evidence="1">The sequence shown here is derived from an EMBL/GenBank/DDBJ whole genome shotgun (WGS) entry which is preliminary data.</text>
</comment>
<accession>A0A1U7H9F4</accession>
<dbReference type="AlphaFoldDB" id="A0A1U7H9F4"/>
<dbReference type="STRING" id="1921803.NIES593_19680"/>
<organism evidence="1 2">
    <name type="scientific">Hydrococcus rivularis NIES-593</name>
    <dbReference type="NCBI Taxonomy" id="1921803"/>
    <lineage>
        <taxon>Bacteria</taxon>
        <taxon>Bacillati</taxon>
        <taxon>Cyanobacteriota</taxon>
        <taxon>Cyanophyceae</taxon>
        <taxon>Pleurocapsales</taxon>
        <taxon>Hydrococcaceae</taxon>
        <taxon>Hydrococcus</taxon>
    </lineage>
</organism>